<comment type="caution">
    <text evidence="1">The sequence shown here is derived from an EMBL/GenBank/DDBJ whole genome shotgun (WGS) entry which is preliminary data.</text>
</comment>
<dbReference type="Pfam" id="PF13181">
    <property type="entry name" value="TPR_8"/>
    <property type="match status" value="2"/>
</dbReference>
<protein>
    <submittedName>
        <fullName evidence="1">Uncharacterized protein</fullName>
    </submittedName>
</protein>
<organism evidence="1 2">
    <name type="scientific">Flavobacterium columnare</name>
    <dbReference type="NCBI Taxonomy" id="996"/>
    <lineage>
        <taxon>Bacteria</taxon>
        <taxon>Pseudomonadati</taxon>
        <taxon>Bacteroidota</taxon>
        <taxon>Flavobacteriia</taxon>
        <taxon>Flavobacteriales</taxon>
        <taxon>Flavobacteriaceae</taxon>
        <taxon>Flavobacterium</taxon>
    </lineage>
</organism>
<dbReference type="InterPro" id="IPR019734">
    <property type="entry name" value="TPR_rpt"/>
</dbReference>
<accession>A0A246GED1</accession>
<dbReference type="InterPro" id="IPR011990">
    <property type="entry name" value="TPR-like_helical_dom_sf"/>
</dbReference>
<proteinExistence type="predicted"/>
<evidence type="ECO:0000313" key="2">
    <source>
        <dbReference type="Proteomes" id="UP000198034"/>
    </source>
</evidence>
<gene>
    <name evidence="1" type="ORF">BWK62_00495</name>
</gene>
<name>A0A246GED1_9FLAO</name>
<dbReference type="Proteomes" id="UP000198034">
    <property type="component" value="Unassembled WGS sequence"/>
</dbReference>
<dbReference type="Gene3D" id="1.25.40.10">
    <property type="entry name" value="Tetratricopeptide repeat domain"/>
    <property type="match status" value="1"/>
</dbReference>
<evidence type="ECO:0000313" key="1">
    <source>
        <dbReference type="EMBL" id="OWP79748.1"/>
    </source>
</evidence>
<dbReference type="OrthoDB" id="1551390at2"/>
<reference evidence="1 2" key="1">
    <citation type="journal article" date="2017" name="Infect. Genet. Evol.">
        <title>Comparative genome analysis of fish pathogen Flavobacterium columnare reveals extensive sequence diversity within the species.</title>
        <authorList>
            <person name="Kayansamruaj P."/>
            <person name="Dong H.T."/>
            <person name="Hirono I."/>
            <person name="Kondo H."/>
            <person name="Senapin S."/>
            <person name="Rodkhum C."/>
        </authorList>
    </citation>
    <scope>NUCLEOTIDE SEQUENCE [LARGE SCALE GENOMIC DNA]</scope>
    <source>
        <strain evidence="1 2">1214</strain>
    </source>
</reference>
<dbReference type="SMART" id="SM00028">
    <property type="entry name" value="TPR"/>
    <property type="match status" value="2"/>
</dbReference>
<dbReference type="AlphaFoldDB" id="A0A246GED1"/>
<dbReference type="SUPFAM" id="SSF48452">
    <property type="entry name" value="TPR-like"/>
    <property type="match status" value="1"/>
</dbReference>
<sequence>MKTLSDNLYNSIMESLQEGDSLMVKEKYNDALLCYKKALDQVPNEKIDWEISLHIYTALGDCYFNLEDYESASYNYNLALQCPEGTVNGYVWFNYGQSLYELDSKNKAKDALMSAYMLEGGEIFENSDEIYFELIKPFISK</sequence>
<dbReference type="EMBL" id="MTCY01000001">
    <property type="protein sequence ID" value="OWP79748.1"/>
    <property type="molecule type" value="Genomic_DNA"/>
</dbReference>